<evidence type="ECO:0000313" key="2">
    <source>
        <dbReference type="EMBL" id="KAK9668318.1"/>
    </source>
</evidence>
<proteinExistence type="predicted"/>
<protein>
    <submittedName>
        <fullName evidence="2">Uncharacterized protein</fullName>
    </submittedName>
</protein>
<sequence length="289" mass="31188">MAAGWVKSMQCKSRAYDDVISCRNSYQNLKDVVNVDPTKPKPKHKPKPKPEIPRSDPFSSSANRSQSGKPKPEKVPLSSSPGNRVRRTVSAPIAKESGYLGRVGDRIGPFFPSVTELPKEHPSRNVVEIIFHTRWGPTGFSGRVEMVFKVHNPARTSACFEEYRDSVRVRAGPGSGSGARCVADGNEMMRFQCLGAAAGLDGVSPESAVCTYSGSGAAHDSGGGGKGKRAMVVCRVIAGRVSKRVGLIDPSKRKEFESGQFDSISGENGELLVFDSRAVLPCFIVIYKL</sequence>
<feature type="compositionally biased region" description="Polar residues" evidence="1">
    <location>
        <begin position="57"/>
        <end position="68"/>
    </location>
</feature>
<dbReference type="Proteomes" id="UP001443914">
    <property type="component" value="Unassembled WGS sequence"/>
</dbReference>
<organism evidence="2 3">
    <name type="scientific">Saponaria officinalis</name>
    <name type="common">Common soapwort</name>
    <name type="synonym">Lychnis saponaria</name>
    <dbReference type="NCBI Taxonomy" id="3572"/>
    <lineage>
        <taxon>Eukaryota</taxon>
        <taxon>Viridiplantae</taxon>
        <taxon>Streptophyta</taxon>
        <taxon>Embryophyta</taxon>
        <taxon>Tracheophyta</taxon>
        <taxon>Spermatophyta</taxon>
        <taxon>Magnoliopsida</taxon>
        <taxon>eudicotyledons</taxon>
        <taxon>Gunneridae</taxon>
        <taxon>Pentapetalae</taxon>
        <taxon>Caryophyllales</taxon>
        <taxon>Caryophyllaceae</taxon>
        <taxon>Caryophylleae</taxon>
        <taxon>Saponaria</taxon>
    </lineage>
</organism>
<name>A0AAW1GW85_SAPOF</name>
<evidence type="ECO:0000256" key="1">
    <source>
        <dbReference type="SAM" id="MobiDB-lite"/>
    </source>
</evidence>
<gene>
    <name evidence="2" type="ORF">RND81_13G051100</name>
</gene>
<dbReference type="EMBL" id="JBDFQZ010000013">
    <property type="protein sequence ID" value="KAK9668318.1"/>
    <property type="molecule type" value="Genomic_DNA"/>
</dbReference>
<keyword evidence="3" id="KW-1185">Reference proteome</keyword>
<dbReference type="PANTHER" id="PTHR31681">
    <property type="entry name" value="C2H2-LIKE ZINC FINGER PROTEIN"/>
    <property type="match status" value="1"/>
</dbReference>
<dbReference type="AlphaFoldDB" id="A0AAW1GW85"/>
<dbReference type="PANTHER" id="PTHR31681:SF47">
    <property type="entry name" value="SULFATED SURFACE-LIKE GLYCOPROTEIN"/>
    <property type="match status" value="1"/>
</dbReference>
<reference evidence="2" key="1">
    <citation type="submission" date="2024-03" db="EMBL/GenBank/DDBJ databases">
        <title>WGS assembly of Saponaria officinalis var. Norfolk2.</title>
        <authorList>
            <person name="Jenkins J."/>
            <person name="Shu S."/>
            <person name="Grimwood J."/>
            <person name="Barry K."/>
            <person name="Goodstein D."/>
            <person name="Schmutz J."/>
            <person name="Leebens-Mack J."/>
            <person name="Osbourn A."/>
        </authorList>
    </citation>
    <scope>NUCLEOTIDE SEQUENCE [LARGE SCALE GENOMIC DNA]</scope>
    <source>
        <strain evidence="2">JIC</strain>
    </source>
</reference>
<comment type="caution">
    <text evidence="2">The sequence shown here is derived from an EMBL/GenBank/DDBJ whole genome shotgun (WGS) entry which is preliminary data.</text>
</comment>
<dbReference type="Gene3D" id="3.90.228.10">
    <property type="match status" value="1"/>
</dbReference>
<accession>A0AAW1GW85</accession>
<feature type="region of interest" description="Disordered" evidence="1">
    <location>
        <begin position="27"/>
        <end position="91"/>
    </location>
</feature>
<evidence type="ECO:0000313" key="3">
    <source>
        <dbReference type="Proteomes" id="UP001443914"/>
    </source>
</evidence>
<dbReference type="SUPFAM" id="SSF56399">
    <property type="entry name" value="ADP-ribosylation"/>
    <property type="match status" value="1"/>
</dbReference>